<dbReference type="InterPro" id="IPR025887">
    <property type="entry name" value="Glyco_hydro_31_N_dom"/>
</dbReference>
<dbReference type="CDD" id="cd06604">
    <property type="entry name" value="GH31_glucosidase_II_MalA"/>
    <property type="match status" value="1"/>
</dbReference>
<feature type="domain" description="Glycosyl hydrolase family 31 C-terminal" evidence="8">
    <location>
        <begin position="607"/>
        <end position="690"/>
    </location>
</feature>
<dbReference type="Pfam" id="PF17137">
    <property type="entry name" value="DUF5110"/>
    <property type="match status" value="1"/>
</dbReference>
<feature type="domain" description="DUF5110" evidence="7">
    <location>
        <begin position="710"/>
        <end position="777"/>
    </location>
</feature>
<dbReference type="Gene3D" id="3.20.20.80">
    <property type="entry name" value="Glycosidases"/>
    <property type="match status" value="2"/>
</dbReference>
<dbReference type="SUPFAM" id="SSF74650">
    <property type="entry name" value="Galactose mutarotase-like"/>
    <property type="match status" value="1"/>
</dbReference>
<proteinExistence type="inferred from homology"/>
<keyword evidence="10" id="KW-1185">Reference proteome</keyword>
<dbReference type="InterPro" id="IPR000322">
    <property type="entry name" value="Glyco_hydro_31_TIM"/>
</dbReference>
<sequence length="823" mass="92141">MDITLPTDVNNQVVPTGYNALGKARIITCERGKVRLATDAENVEVTALAPDLFRVALFAHGRAITYDSEAVLAREWDGEAARISGTEEDGVVSLSTSFATAHISLNPLRIGFSDVSGRTFAVDDPDLGMGWLKGNEQAALIDIPNPLGTLGTPLRVYKQHAADEHYFGCGERTAGLDKTGSHQIFWNVDPPRGHTALQNNLYVSIPFTLVVGGGKAWGFFLDSPAFSEFDLADEDACRSWFGTASGDLVYYLFCGPTPRDVLARYTELTGYTPLPPLWSLGNGQSRFGYETADEVLRIARSFREHDIPCDTLYLDIDYMDGYRDFTWDRSRFPDPEGMLVELRALGFHTVGIIDAGVKVDENYWLYREGRDRDLYCKTTEGSDYQNAVWPGLCVFPDFMNAETRSWWGGQHQTLLDTGIAGIWCDMNEPALFIPLNSTMPPGVIHAVNGKVKYHLQVHNAYGSLMSQATREGLLRLRPEQRPFVISRSGYAGIQRHALLWTGDNSSTWEHLAMSIAQLQNLGLSGVGWAGVDIGGFYGDTNGELLTRWIEWGIFQPFCRNHAEKLTRHQEPWVFGEPYTSLCRTMLKFRQQLIPYLYTLFEQCHRTGAPLLRPLFWSHPEDSSAYTVDDEVLCGDVLLIAPITKPGIEYRYVYLPAGTWFHFWSGERLEGPAHILAHAPLGQPALYIQANVALPLGSPMSYVGAEKTDFLTLLLYPAQGSAISYLYEDAGDGYEQIQGVYARRTIICEVVEPTTIRVTLGVREGTFTPERKYLRLELRELLTVPASVMLGEKQLAWQYYPELRSIVIEVDEGSEEQVIQLAFH</sequence>
<dbReference type="OrthoDB" id="176168at2"/>
<evidence type="ECO:0000256" key="4">
    <source>
        <dbReference type="RuleBase" id="RU361185"/>
    </source>
</evidence>
<evidence type="ECO:0000313" key="10">
    <source>
        <dbReference type="Proteomes" id="UP000322530"/>
    </source>
</evidence>
<dbReference type="EMBL" id="BIXY01000005">
    <property type="protein sequence ID" value="GCF07041.1"/>
    <property type="molecule type" value="Genomic_DNA"/>
</dbReference>
<dbReference type="Pfam" id="PF13802">
    <property type="entry name" value="Gal_mutarotas_2"/>
    <property type="match status" value="1"/>
</dbReference>
<dbReference type="GO" id="GO:0030246">
    <property type="term" value="F:carbohydrate binding"/>
    <property type="evidence" value="ECO:0007669"/>
    <property type="project" value="InterPro"/>
</dbReference>
<dbReference type="Proteomes" id="UP000322530">
    <property type="component" value="Unassembled WGS sequence"/>
</dbReference>
<dbReference type="InterPro" id="IPR013780">
    <property type="entry name" value="Glyco_hydro_b"/>
</dbReference>
<feature type="domain" description="Glycoside hydrolase family 31 TIM barrel" evidence="5">
    <location>
        <begin position="272"/>
        <end position="599"/>
    </location>
</feature>
<dbReference type="GO" id="GO:0004553">
    <property type="term" value="F:hydrolase activity, hydrolyzing O-glycosyl compounds"/>
    <property type="evidence" value="ECO:0007669"/>
    <property type="project" value="InterPro"/>
</dbReference>
<dbReference type="Pfam" id="PF21365">
    <property type="entry name" value="Glyco_hydro_31_3rd"/>
    <property type="match status" value="1"/>
</dbReference>
<comment type="similarity">
    <text evidence="1 4">Belongs to the glycosyl hydrolase 31 family.</text>
</comment>
<organism evidence="9 10">
    <name type="scientific">Dictyobacter arantiisoli</name>
    <dbReference type="NCBI Taxonomy" id="2014874"/>
    <lineage>
        <taxon>Bacteria</taxon>
        <taxon>Bacillati</taxon>
        <taxon>Chloroflexota</taxon>
        <taxon>Ktedonobacteria</taxon>
        <taxon>Ktedonobacterales</taxon>
        <taxon>Dictyobacteraceae</taxon>
        <taxon>Dictyobacter</taxon>
    </lineage>
</organism>
<dbReference type="InterPro" id="IPR033403">
    <property type="entry name" value="DUF5110"/>
</dbReference>
<dbReference type="InterPro" id="IPR011013">
    <property type="entry name" value="Gal_mutarotase_sf_dom"/>
</dbReference>
<dbReference type="CDD" id="cd14752">
    <property type="entry name" value="GH31_N"/>
    <property type="match status" value="1"/>
</dbReference>
<name>A0A5A5T6F7_9CHLR</name>
<dbReference type="SUPFAM" id="SSF51445">
    <property type="entry name" value="(Trans)glycosidases"/>
    <property type="match status" value="1"/>
</dbReference>
<dbReference type="Pfam" id="PF01055">
    <property type="entry name" value="Glyco_hydro_31_2nd"/>
    <property type="match status" value="1"/>
</dbReference>
<dbReference type="RefSeq" id="WP_149400089.1">
    <property type="nucleotide sequence ID" value="NZ_BIXY01000005.1"/>
</dbReference>
<dbReference type="InterPro" id="IPR030458">
    <property type="entry name" value="Glyco_hydro_31_AS"/>
</dbReference>
<evidence type="ECO:0000313" key="9">
    <source>
        <dbReference type="EMBL" id="GCF07041.1"/>
    </source>
</evidence>
<keyword evidence="3 4" id="KW-0326">Glycosidase</keyword>
<comment type="caution">
    <text evidence="9">The sequence shown here is derived from an EMBL/GenBank/DDBJ whole genome shotgun (WGS) entry which is preliminary data.</text>
</comment>
<dbReference type="PANTHER" id="PTHR22762">
    <property type="entry name" value="ALPHA-GLUCOSIDASE"/>
    <property type="match status" value="1"/>
</dbReference>
<feature type="domain" description="Glycoside hydrolase family 31 N-terminal" evidence="6">
    <location>
        <begin position="43"/>
        <end position="230"/>
    </location>
</feature>
<dbReference type="InterPro" id="IPR017853">
    <property type="entry name" value="GH"/>
</dbReference>
<dbReference type="GO" id="GO:0005975">
    <property type="term" value="P:carbohydrate metabolic process"/>
    <property type="evidence" value="ECO:0007669"/>
    <property type="project" value="InterPro"/>
</dbReference>
<dbReference type="Gene3D" id="2.60.40.1180">
    <property type="entry name" value="Golgi alpha-mannosidase II"/>
    <property type="match status" value="2"/>
</dbReference>
<accession>A0A5A5T6F7</accession>
<dbReference type="Gene3D" id="2.60.40.1760">
    <property type="entry name" value="glycosyl hydrolase (family 31)"/>
    <property type="match status" value="1"/>
</dbReference>
<evidence type="ECO:0000256" key="1">
    <source>
        <dbReference type="ARBA" id="ARBA00007806"/>
    </source>
</evidence>
<evidence type="ECO:0000259" key="6">
    <source>
        <dbReference type="Pfam" id="PF13802"/>
    </source>
</evidence>
<evidence type="ECO:0000256" key="2">
    <source>
        <dbReference type="ARBA" id="ARBA00022801"/>
    </source>
</evidence>
<keyword evidence="2 4" id="KW-0378">Hydrolase</keyword>
<evidence type="ECO:0000259" key="8">
    <source>
        <dbReference type="Pfam" id="PF21365"/>
    </source>
</evidence>
<reference evidence="9 10" key="1">
    <citation type="submission" date="2019-01" db="EMBL/GenBank/DDBJ databases">
        <title>Draft genome sequence of Dictyobacter sp. Uno17.</title>
        <authorList>
            <person name="Wang C.M."/>
            <person name="Zheng Y."/>
            <person name="Sakai Y."/>
            <person name="Abe K."/>
            <person name="Yokota A."/>
            <person name="Yabe S."/>
        </authorList>
    </citation>
    <scope>NUCLEOTIDE SEQUENCE [LARGE SCALE GENOMIC DNA]</scope>
    <source>
        <strain evidence="9 10">Uno17</strain>
    </source>
</reference>
<protein>
    <submittedName>
        <fullName evidence="9">Alpha-glucosidase</fullName>
    </submittedName>
</protein>
<gene>
    <name evidence="9" type="ORF">KDI_06050</name>
</gene>
<dbReference type="PANTHER" id="PTHR22762:SF120">
    <property type="entry name" value="HETEROGLYCAN GLUCOSIDASE 1"/>
    <property type="match status" value="1"/>
</dbReference>
<evidence type="ECO:0000256" key="3">
    <source>
        <dbReference type="ARBA" id="ARBA00023295"/>
    </source>
</evidence>
<dbReference type="SUPFAM" id="SSF51011">
    <property type="entry name" value="Glycosyl hydrolase domain"/>
    <property type="match status" value="1"/>
</dbReference>
<dbReference type="PROSITE" id="PS00129">
    <property type="entry name" value="GLYCOSYL_HYDROL_F31_1"/>
    <property type="match status" value="1"/>
</dbReference>
<evidence type="ECO:0000259" key="7">
    <source>
        <dbReference type="Pfam" id="PF17137"/>
    </source>
</evidence>
<evidence type="ECO:0000259" key="5">
    <source>
        <dbReference type="Pfam" id="PF01055"/>
    </source>
</evidence>
<dbReference type="AlphaFoldDB" id="A0A5A5T6F7"/>
<dbReference type="InterPro" id="IPR048395">
    <property type="entry name" value="Glyco_hydro_31_C"/>
</dbReference>